<dbReference type="Proteomes" id="UP000245711">
    <property type="component" value="Chromosome"/>
</dbReference>
<accession>A0A2S2BSM4</accession>
<dbReference type="OrthoDB" id="9800988at2"/>
<name>A0A2S2BSM4_9NOCA</name>
<dbReference type="SUPFAM" id="SSF53474">
    <property type="entry name" value="alpha/beta-Hydrolases"/>
    <property type="match status" value="1"/>
</dbReference>
<dbReference type="Gene3D" id="3.40.50.1820">
    <property type="entry name" value="alpha/beta hydrolase"/>
    <property type="match status" value="1"/>
</dbReference>
<dbReference type="PANTHER" id="PTHR45763:SF46">
    <property type="entry name" value="AB HYDROLASE-1 DOMAIN-CONTAINING PROTEIN"/>
    <property type="match status" value="1"/>
</dbReference>
<dbReference type="GO" id="GO:0003824">
    <property type="term" value="F:catalytic activity"/>
    <property type="evidence" value="ECO:0007669"/>
    <property type="project" value="UniProtKB-ARBA"/>
</dbReference>
<dbReference type="RefSeq" id="WP_109327997.1">
    <property type="nucleotide sequence ID" value="NZ_CP021354.1"/>
</dbReference>
<evidence type="ECO:0000259" key="1">
    <source>
        <dbReference type="Pfam" id="PF00561"/>
    </source>
</evidence>
<reference evidence="2 3" key="1">
    <citation type="submission" date="2017-05" db="EMBL/GenBank/DDBJ databases">
        <title>Isolation of Rhodococcus sp. S2-17 biodegrading of BP-3.</title>
        <authorList>
            <person name="Lee Y."/>
            <person name="Kim K.H."/>
            <person name="Chun B.H."/>
            <person name="Jung H.S."/>
            <person name="Jeon C.O."/>
        </authorList>
    </citation>
    <scope>NUCLEOTIDE SEQUENCE [LARGE SCALE GENOMIC DNA]</scope>
    <source>
        <strain evidence="2 3">S2-17</strain>
    </source>
</reference>
<protein>
    <recommendedName>
        <fullName evidence="1">AB hydrolase-1 domain-containing protein</fullName>
    </recommendedName>
</protein>
<dbReference type="KEGG" id="roz:CBI38_08270"/>
<dbReference type="PANTHER" id="PTHR45763">
    <property type="entry name" value="HYDROLASE, ALPHA/BETA FOLD FAMILY PROTEIN, EXPRESSED-RELATED"/>
    <property type="match status" value="1"/>
</dbReference>
<dbReference type="InterPro" id="IPR000073">
    <property type="entry name" value="AB_hydrolase_1"/>
</dbReference>
<dbReference type="AlphaFoldDB" id="A0A2S2BSM4"/>
<dbReference type="Pfam" id="PF00561">
    <property type="entry name" value="Abhydrolase_1"/>
    <property type="match status" value="1"/>
</dbReference>
<dbReference type="EMBL" id="CP021354">
    <property type="protein sequence ID" value="AWK71592.1"/>
    <property type="molecule type" value="Genomic_DNA"/>
</dbReference>
<dbReference type="InterPro" id="IPR029058">
    <property type="entry name" value="AB_hydrolase_fold"/>
</dbReference>
<proteinExistence type="predicted"/>
<sequence length="289" mass="31954">MASLQLADGRTLAYEEWGDVDGMPVFFAHGTGDSRLARYPDDTLTRSLGLRLITADRPGVGGSTQLRGRSLLDWPQDVSALADELEIERFAIAGWSGGGPHALAAAHLLGDRVTRLVLASPLGPFDEQGSRDLVLNRDLRMIWRLNHARFVATAAARHESKASRRDLRKFVTHLAEEAPADRDVLLDPVLEPMFEEEMGEALVQGGVGVLDDMWAFLEWGFVPEDITQPVDVFYGDADDILAPEMYRRLAQRLGAADTHVWVGGGHYQVFARWAEFLQPLVAGRRDAVN</sequence>
<keyword evidence="3" id="KW-1185">Reference proteome</keyword>
<evidence type="ECO:0000313" key="3">
    <source>
        <dbReference type="Proteomes" id="UP000245711"/>
    </source>
</evidence>
<feature type="domain" description="AB hydrolase-1" evidence="1">
    <location>
        <begin position="24"/>
        <end position="269"/>
    </location>
</feature>
<gene>
    <name evidence="2" type="ORF">CBI38_08270</name>
</gene>
<organism evidence="2 3">
    <name type="scientific">Rhodococcus oxybenzonivorans</name>
    <dbReference type="NCBI Taxonomy" id="1990687"/>
    <lineage>
        <taxon>Bacteria</taxon>
        <taxon>Bacillati</taxon>
        <taxon>Actinomycetota</taxon>
        <taxon>Actinomycetes</taxon>
        <taxon>Mycobacteriales</taxon>
        <taxon>Nocardiaceae</taxon>
        <taxon>Rhodococcus</taxon>
    </lineage>
</organism>
<evidence type="ECO:0000313" key="2">
    <source>
        <dbReference type="EMBL" id="AWK71592.1"/>
    </source>
</evidence>